<feature type="region of interest" description="Disordered" evidence="3">
    <location>
        <begin position="241"/>
        <end position="278"/>
    </location>
</feature>
<comment type="subcellular location">
    <subcellularLocation>
        <location evidence="1">Cytoplasm</location>
    </subcellularLocation>
</comment>
<dbReference type="OrthoDB" id="10041077at2759"/>
<dbReference type="SUPFAM" id="SSF50156">
    <property type="entry name" value="PDZ domain-like"/>
    <property type="match status" value="1"/>
</dbReference>
<feature type="domain" description="PDZ" evidence="4">
    <location>
        <begin position="101"/>
        <end position="164"/>
    </location>
</feature>
<proteinExistence type="predicted"/>
<evidence type="ECO:0000256" key="3">
    <source>
        <dbReference type="SAM" id="MobiDB-lite"/>
    </source>
</evidence>
<keyword evidence="2" id="KW-0963">Cytoplasm</keyword>
<sequence length="615" mass="67474">MEKDAYLMKTTSTEPETMGAKELNNSLNQTYNLVSDLNTSQNGSKPIAKPRKKTQSFESSLILMHKFFKEQKIYSDPNDNFKRRTVVLVRTAKKPAATKSKSNLSDSSVSGEFGFNLQTYGLLNSITKDTEYICFVNNVQAGSSAKRAGLNNGDVLLAIDGIQIDQFKSFTDITKHVKGKNELRLVIMAENVCKKIQCQQRIDQIEKILAEKKLDLERVRKQEEFILKKYGIAQISMPSPPFRPASRFSTPNVNSMSSSTTSSNSTNNATTPTNEMSPMFSTSGVVSECSAITSTSVSNSSSFSSSATNSSLTNTKNVILVKNSTPNDANSSLKHSNYLASPIESSFVRSSSGTSFIKVIRPSDQNGKQKSLTKKYIEQTSRIVRSASSSSVNLVNSLLVNNAHDESRVSAKSHKITLKDATTTSSSTDDAMLMQCSESAPNKRLSVDSQHESFISRIVRLGSNSEANNFSKKKNLFNKLNSSAHTIDYSYRTNGTGNRESQSRNNSLTLSSKNALFKILANKPKIAKAANYASVNSPVANEPMVQARSKSLSSPYSNFKANNDSAVARIRSTGGFDSSFLDSSEFFDLESSNECASVPIPLIDYNNEDYVVTRL</sequence>
<dbReference type="PROSITE" id="PS50106">
    <property type="entry name" value="PDZ"/>
    <property type="match status" value="1"/>
</dbReference>
<dbReference type="EMBL" id="REGN01005117">
    <property type="protein sequence ID" value="RNA14749.1"/>
    <property type="molecule type" value="Genomic_DNA"/>
</dbReference>
<name>A0A3M7QU54_BRAPC</name>
<dbReference type="InterPro" id="IPR052122">
    <property type="entry name" value="Intracell_Traff_Signaling_Reg"/>
</dbReference>
<dbReference type="AlphaFoldDB" id="A0A3M7QU54"/>
<dbReference type="STRING" id="10195.A0A3M7QU54"/>
<dbReference type="GO" id="GO:0005737">
    <property type="term" value="C:cytoplasm"/>
    <property type="evidence" value="ECO:0007669"/>
    <property type="project" value="UniProtKB-SubCell"/>
</dbReference>
<dbReference type="Pfam" id="PF00595">
    <property type="entry name" value="PDZ"/>
    <property type="match status" value="1"/>
</dbReference>
<comment type="caution">
    <text evidence="5">The sequence shown here is derived from an EMBL/GenBank/DDBJ whole genome shotgun (WGS) entry which is preliminary data.</text>
</comment>
<evidence type="ECO:0000313" key="5">
    <source>
        <dbReference type="EMBL" id="RNA14749.1"/>
    </source>
</evidence>
<reference evidence="5 6" key="1">
    <citation type="journal article" date="2018" name="Sci. Rep.">
        <title>Genomic signatures of local adaptation to the degree of environmental predictability in rotifers.</title>
        <authorList>
            <person name="Franch-Gras L."/>
            <person name="Hahn C."/>
            <person name="Garcia-Roger E.M."/>
            <person name="Carmona M.J."/>
            <person name="Serra M."/>
            <person name="Gomez A."/>
        </authorList>
    </citation>
    <scope>NUCLEOTIDE SEQUENCE [LARGE SCALE GENOMIC DNA]</scope>
    <source>
        <strain evidence="5">HYR1</strain>
    </source>
</reference>
<dbReference type="InterPro" id="IPR036034">
    <property type="entry name" value="PDZ_sf"/>
</dbReference>
<keyword evidence="5" id="KW-0675">Receptor</keyword>
<dbReference type="Proteomes" id="UP000276133">
    <property type="component" value="Unassembled WGS sequence"/>
</dbReference>
<dbReference type="Gene3D" id="2.30.42.10">
    <property type="match status" value="1"/>
</dbReference>
<evidence type="ECO:0000259" key="4">
    <source>
        <dbReference type="PROSITE" id="PS50106"/>
    </source>
</evidence>
<feature type="compositionally biased region" description="Low complexity" evidence="3">
    <location>
        <begin position="244"/>
        <end position="274"/>
    </location>
</feature>
<dbReference type="PANTHER" id="PTHR15963">
    <property type="entry name" value="GENERAL RECEPTOR FOR PHOSPHOINOSITIDES 1-ASSOCIATED SCAFFOLD PROTEIN-RELATED"/>
    <property type="match status" value="1"/>
</dbReference>
<keyword evidence="6" id="KW-1185">Reference proteome</keyword>
<evidence type="ECO:0000256" key="2">
    <source>
        <dbReference type="ARBA" id="ARBA00022490"/>
    </source>
</evidence>
<accession>A0A3M7QU54</accession>
<dbReference type="SMART" id="SM00228">
    <property type="entry name" value="PDZ"/>
    <property type="match status" value="1"/>
</dbReference>
<dbReference type="InterPro" id="IPR001478">
    <property type="entry name" value="PDZ"/>
</dbReference>
<evidence type="ECO:0000313" key="6">
    <source>
        <dbReference type="Proteomes" id="UP000276133"/>
    </source>
</evidence>
<protein>
    <submittedName>
        <fullName evidence="5">General receptor for phosphoinositides 1-associated scaffold-like isoform X1</fullName>
    </submittedName>
</protein>
<gene>
    <name evidence="5" type="ORF">BpHYR1_045274</name>
</gene>
<evidence type="ECO:0000256" key="1">
    <source>
        <dbReference type="ARBA" id="ARBA00004496"/>
    </source>
</evidence>
<dbReference type="PANTHER" id="PTHR15963:SF5">
    <property type="entry name" value="SHORT SPINDLE 6, ISOFORM A"/>
    <property type="match status" value="1"/>
</dbReference>
<organism evidence="5 6">
    <name type="scientific">Brachionus plicatilis</name>
    <name type="common">Marine rotifer</name>
    <name type="synonym">Brachionus muelleri</name>
    <dbReference type="NCBI Taxonomy" id="10195"/>
    <lineage>
        <taxon>Eukaryota</taxon>
        <taxon>Metazoa</taxon>
        <taxon>Spiralia</taxon>
        <taxon>Gnathifera</taxon>
        <taxon>Rotifera</taxon>
        <taxon>Eurotatoria</taxon>
        <taxon>Monogononta</taxon>
        <taxon>Pseudotrocha</taxon>
        <taxon>Ploima</taxon>
        <taxon>Brachionidae</taxon>
        <taxon>Brachionus</taxon>
    </lineage>
</organism>